<dbReference type="PROSITE" id="PS00560">
    <property type="entry name" value="CARBOXYPEPT_SER_HIS"/>
    <property type="match status" value="1"/>
</dbReference>
<dbReference type="PRINTS" id="PR00724">
    <property type="entry name" value="CRBOXYPTASEC"/>
</dbReference>
<evidence type="ECO:0000313" key="8">
    <source>
        <dbReference type="EMBL" id="KAG9187438.1"/>
    </source>
</evidence>
<dbReference type="Proteomes" id="UP001199106">
    <property type="component" value="Unassembled WGS sequence"/>
</dbReference>
<dbReference type="InterPro" id="IPR001563">
    <property type="entry name" value="Peptidase_S10"/>
</dbReference>
<dbReference type="PANTHER" id="PTHR11802">
    <property type="entry name" value="SERINE PROTEASE FAMILY S10 SERINE CARBOXYPEPTIDASE"/>
    <property type="match status" value="1"/>
</dbReference>
<dbReference type="AlphaFoldDB" id="A0AAD4I6F0"/>
<sequence>MIQLPVIVLMSALHAGLSIAQQYPLPVTYDTVIKSPVDPSITISYKTPDARTCATAFEAQKQYTGYVNLPPFTLEPFQQNYSINTFFWFFEARENPETAPLTIWLNGGPGSSSMFGLFGEVGPCEIIEGPDGSYTTQTRVWGWDRSSNVLFIDQPTQVGFSYDGLRNASVDLAIPDYNGRDELKEPSPLPADIPEWRFKNGTFATAIRANTENLTTIAAQSSWHFLQGFLSAFPQYNPGARPHSDTVEPCHIHLFSESYGGTYGPLFADYYQAQNDRREKCEISPQALDIRLGSLGIVNGAMDVYASALFGLQFVYNNTYGIEGIDLTTYENAISALDVDMGCRDLVTQCGALARLNDPKGLGTDEDVNNLCFNAIYNCTATAGVAYSAGRSVYDFRAGPTVGPDVALAEYLNEEDVLQSIGAPVNFTSGSYTVANVFQYNGDSARGGQIAATADLLARGIKVALIYGDADVICNWYGGQNYSLEIASLVPAYKTAFPEAGYADIIVNDFYIGGAVRQYGNLSFSRIYDAGHQVPYYQPETAFTVFTRIIQGDDISMGRNVDLSSFGTEGPSTSDHKNIAGPSPEPICWIREAYLSCSEEEQAAISAGNGTVKAGIWYPSGEDTPTSASQDQPSVPKPQPTATTPVALTGAYSATSTPTIKQTSGASSLRLNFPFRLSRRDIPAGLVLLEDEARDRGRNVQNGLIGGLAAAAALLLRRKIYQGPFPDDGEKGPIVVKQVIDEAPAPTYFGRPITRMDPILEASPRPSDDMKDRAATVSSQPVPMPTTEEDPFVSPVQRSVSLPQGVEPSTRTPDRRPTEVVQAPLIPSPESGVVAPFE</sequence>
<dbReference type="SUPFAM" id="SSF53474">
    <property type="entry name" value="alpha/beta-Hydrolases"/>
    <property type="match status" value="1"/>
</dbReference>
<evidence type="ECO:0000256" key="1">
    <source>
        <dbReference type="ARBA" id="ARBA00009431"/>
    </source>
</evidence>
<evidence type="ECO:0000256" key="7">
    <source>
        <dbReference type="SAM" id="MobiDB-lite"/>
    </source>
</evidence>
<dbReference type="InterPro" id="IPR018202">
    <property type="entry name" value="Ser_caboxypep_ser_AS"/>
</dbReference>
<dbReference type="Gene3D" id="3.40.50.1820">
    <property type="entry name" value="alpha/beta hydrolase"/>
    <property type="match status" value="1"/>
</dbReference>
<evidence type="ECO:0000313" key="9">
    <source>
        <dbReference type="Proteomes" id="UP001199106"/>
    </source>
</evidence>
<protein>
    <recommendedName>
        <fullName evidence="6">Carboxypeptidase</fullName>
        <ecNumber evidence="6">3.4.16.-</ecNumber>
    </recommendedName>
</protein>
<dbReference type="EMBL" id="JAANER010000007">
    <property type="protein sequence ID" value="KAG9187438.1"/>
    <property type="molecule type" value="Genomic_DNA"/>
</dbReference>
<name>A0AAD4I6F0_9PLEO</name>
<evidence type="ECO:0000256" key="6">
    <source>
        <dbReference type="RuleBase" id="RU361156"/>
    </source>
</evidence>
<keyword evidence="4 6" id="KW-0378">Hydrolase</keyword>
<keyword evidence="2 6" id="KW-0121">Carboxypeptidase</keyword>
<keyword evidence="5" id="KW-0325">Glycoprotein</keyword>
<organism evidence="8 9">
    <name type="scientific">Alternaria panax</name>
    <dbReference type="NCBI Taxonomy" id="48097"/>
    <lineage>
        <taxon>Eukaryota</taxon>
        <taxon>Fungi</taxon>
        <taxon>Dikarya</taxon>
        <taxon>Ascomycota</taxon>
        <taxon>Pezizomycotina</taxon>
        <taxon>Dothideomycetes</taxon>
        <taxon>Pleosporomycetidae</taxon>
        <taxon>Pleosporales</taxon>
        <taxon>Pleosporineae</taxon>
        <taxon>Pleosporaceae</taxon>
        <taxon>Alternaria</taxon>
        <taxon>Alternaria sect. Panax</taxon>
    </lineage>
</organism>
<feature type="chain" id="PRO_5041774932" description="Carboxypeptidase" evidence="6">
    <location>
        <begin position="21"/>
        <end position="838"/>
    </location>
</feature>
<evidence type="ECO:0000256" key="5">
    <source>
        <dbReference type="ARBA" id="ARBA00023180"/>
    </source>
</evidence>
<dbReference type="GO" id="GO:0000324">
    <property type="term" value="C:fungal-type vacuole"/>
    <property type="evidence" value="ECO:0007669"/>
    <property type="project" value="TreeGrafter"/>
</dbReference>
<evidence type="ECO:0000256" key="2">
    <source>
        <dbReference type="ARBA" id="ARBA00022645"/>
    </source>
</evidence>
<proteinExistence type="inferred from homology"/>
<comment type="similarity">
    <text evidence="1 6">Belongs to the peptidase S10 family.</text>
</comment>
<evidence type="ECO:0000256" key="3">
    <source>
        <dbReference type="ARBA" id="ARBA00022670"/>
    </source>
</evidence>
<evidence type="ECO:0000256" key="4">
    <source>
        <dbReference type="ARBA" id="ARBA00022801"/>
    </source>
</evidence>
<keyword evidence="9" id="KW-1185">Reference proteome</keyword>
<feature type="region of interest" description="Disordered" evidence="7">
    <location>
        <begin position="761"/>
        <end position="838"/>
    </location>
</feature>
<feature type="region of interest" description="Disordered" evidence="7">
    <location>
        <begin position="618"/>
        <end position="644"/>
    </location>
</feature>
<gene>
    <name evidence="8" type="ORF">G6011_05309</name>
</gene>
<keyword evidence="3 6" id="KW-0645">Protease</keyword>
<dbReference type="GO" id="GO:0006508">
    <property type="term" value="P:proteolysis"/>
    <property type="evidence" value="ECO:0007669"/>
    <property type="project" value="UniProtKB-KW"/>
</dbReference>
<comment type="caution">
    <text evidence="8">The sequence shown here is derived from an EMBL/GenBank/DDBJ whole genome shotgun (WGS) entry which is preliminary data.</text>
</comment>
<dbReference type="GO" id="GO:0004185">
    <property type="term" value="F:serine-type carboxypeptidase activity"/>
    <property type="evidence" value="ECO:0007669"/>
    <property type="project" value="UniProtKB-UniRule"/>
</dbReference>
<reference evidence="8" key="1">
    <citation type="submission" date="2021-07" db="EMBL/GenBank/DDBJ databases">
        <title>Genome Resource of American Ginseng Black Spot Pathogen Alternaria panax.</title>
        <authorList>
            <person name="Qiu C."/>
            <person name="Wang W."/>
            <person name="Liu Z."/>
        </authorList>
    </citation>
    <scope>NUCLEOTIDE SEQUENCE</scope>
    <source>
        <strain evidence="8">BNCC115425</strain>
    </source>
</reference>
<dbReference type="Pfam" id="PF00450">
    <property type="entry name" value="Peptidase_S10"/>
    <property type="match status" value="1"/>
</dbReference>
<dbReference type="PROSITE" id="PS00131">
    <property type="entry name" value="CARBOXYPEPT_SER_SER"/>
    <property type="match status" value="1"/>
</dbReference>
<dbReference type="InterPro" id="IPR033124">
    <property type="entry name" value="Ser_caboxypep_his_AS"/>
</dbReference>
<keyword evidence="6" id="KW-0732">Signal</keyword>
<feature type="signal peptide" evidence="6">
    <location>
        <begin position="1"/>
        <end position="20"/>
    </location>
</feature>
<dbReference type="EC" id="3.4.16.-" evidence="6"/>
<feature type="compositionally biased region" description="Polar residues" evidence="7">
    <location>
        <begin position="796"/>
        <end position="811"/>
    </location>
</feature>
<dbReference type="PANTHER" id="PTHR11802:SF404">
    <property type="entry name" value="CARBOXYPEPTIDASE"/>
    <property type="match status" value="1"/>
</dbReference>
<accession>A0AAD4I6F0</accession>
<feature type="compositionally biased region" description="Polar residues" evidence="7">
    <location>
        <begin position="623"/>
        <end position="633"/>
    </location>
</feature>
<dbReference type="InterPro" id="IPR029058">
    <property type="entry name" value="AB_hydrolase_fold"/>
</dbReference>